<dbReference type="Gene3D" id="3.40.50.620">
    <property type="entry name" value="HUPs"/>
    <property type="match status" value="1"/>
</dbReference>
<comment type="catalytic activity">
    <reaction evidence="9">
        <text>7-carboxy-7-carbaguanine + NH4(+) + 2 ATP = 7-cyano-7-carbaguanine + 2 AMP + 2 diphosphate + 2 H(+)</text>
        <dbReference type="Rhea" id="RHEA:27982"/>
        <dbReference type="ChEBI" id="CHEBI:15378"/>
        <dbReference type="ChEBI" id="CHEBI:28938"/>
        <dbReference type="ChEBI" id="CHEBI:30616"/>
        <dbReference type="ChEBI" id="CHEBI:33019"/>
        <dbReference type="ChEBI" id="CHEBI:45075"/>
        <dbReference type="ChEBI" id="CHEBI:61036"/>
        <dbReference type="ChEBI" id="CHEBI:456215"/>
        <dbReference type="EC" id="6.3.4.20"/>
    </reaction>
</comment>
<protein>
    <recommendedName>
        <fullName evidence="8">7-cyano-7-deazaguanine synthase</fullName>
        <ecNumber evidence="8">6.3.4.20</ecNumber>
    </recommendedName>
</protein>
<dbReference type="HAMAP" id="MF_01633">
    <property type="entry name" value="QueC"/>
    <property type="match status" value="1"/>
</dbReference>
<dbReference type="SUPFAM" id="SSF52402">
    <property type="entry name" value="Adenine nucleotide alpha hydrolases-like"/>
    <property type="match status" value="1"/>
</dbReference>
<dbReference type="EMBL" id="FAXA01000458">
    <property type="protein sequence ID" value="CUV03705.1"/>
    <property type="molecule type" value="Genomic_DNA"/>
</dbReference>
<gene>
    <name evidence="10" type="ORF">MGWOODY_Clf2886</name>
</gene>
<dbReference type="GO" id="GO:0046872">
    <property type="term" value="F:metal ion binding"/>
    <property type="evidence" value="ECO:0007669"/>
    <property type="project" value="UniProtKB-KW"/>
</dbReference>
<accession>A0A160VDF7</accession>
<keyword evidence="2" id="KW-0436">Ligase</keyword>
<keyword evidence="4" id="KW-0547">Nucleotide-binding</keyword>
<dbReference type="CDD" id="cd01995">
    <property type="entry name" value="QueC-like"/>
    <property type="match status" value="1"/>
</dbReference>
<evidence type="ECO:0000256" key="8">
    <source>
        <dbReference type="ARBA" id="ARBA00039149"/>
    </source>
</evidence>
<dbReference type="Pfam" id="PF06508">
    <property type="entry name" value="QueC"/>
    <property type="match status" value="1"/>
</dbReference>
<dbReference type="NCBIfam" id="TIGR00364">
    <property type="entry name" value="7-cyano-7-deazaguanine synthase QueC"/>
    <property type="match status" value="1"/>
</dbReference>
<comment type="pathway">
    <text evidence="1">Purine metabolism; 7-cyano-7-deazaguanine biosynthesis.</text>
</comment>
<evidence type="ECO:0000256" key="5">
    <source>
        <dbReference type="ARBA" id="ARBA00022833"/>
    </source>
</evidence>
<evidence type="ECO:0000256" key="6">
    <source>
        <dbReference type="ARBA" id="ARBA00022840"/>
    </source>
</evidence>
<proteinExistence type="inferred from homology"/>
<comment type="similarity">
    <text evidence="7">Belongs to the QueC family.</text>
</comment>
<evidence type="ECO:0000256" key="4">
    <source>
        <dbReference type="ARBA" id="ARBA00022741"/>
    </source>
</evidence>
<keyword evidence="6" id="KW-0067">ATP-binding</keyword>
<dbReference type="PIRSF" id="PIRSF006293">
    <property type="entry name" value="ExsB"/>
    <property type="match status" value="1"/>
</dbReference>
<evidence type="ECO:0000256" key="2">
    <source>
        <dbReference type="ARBA" id="ARBA00022598"/>
    </source>
</evidence>
<evidence type="ECO:0000256" key="9">
    <source>
        <dbReference type="ARBA" id="ARBA00047890"/>
    </source>
</evidence>
<evidence type="ECO:0000256" key="1">
    <source>
        <dbReference type="ARBA" id="ARBA00005061"/>
    </source>
</evidence>
<dbReference type="PANTHER" id="PTHR42914:SF1">
    <property type="entry name" value="7-CYANO-7-DEAZAGUANINE SYNTHASE"/>
    <property type="match status" value="1"/>
</dbReference>
<dbReference type="InterPro" id="IPR018317">
    <property type="entry name" value="QueC"/>
</dbReference>
<dbReference type="GO" id="GO:0005524">
    <property type="term" value="F:ATP binding"/>
    <property type="evidence" value="ECO:0007669"/>
    <property type="project" value="UniProtKB-KW"/>
</dbReference>
<dbReference type="AlphaFoldDB" id="A0A160VDF7"/>
<dbReference type="EC" id="6.3.4.20" evidence="8"/>
<keyword evidence="5" id="KW-0862">Zinc</keyword>
<dbReference type="InterPro" id="IPR014729">
    <property type="entry name" value="Rossmann-like_a/b/a_fold"/>
</dbReference>
<evidence type="ECO:0000256" key="7">
    <source>
        <dbReference type="ARBA" id="ARBA00037993"/>
    </source>
</evidence>
<reference evidence="10" key="1">
    <citation type="submission" date="2015-10" db="EMBL/GenBank/DDBJ databases">
        <authorList>
            <person name="Gilbert D.G."/>
        </authorList>
    </citation>
    <scope>NUCLEOTIDE SEQUENCE</scope>
</reference>
<sequence length="243" mass="26769">MPSYGVSLLSGGLDSTTVTALAKSKTDHLTALTFHYGQSHSKEVDCAAKVARSLGVTQELLDISFLGKVAWYSALTNPEQFPMPEDRETSRMGNSIPITYVPLRNTIFLSLAAASLESQVLYAIEIEHVLPKDIQAYIYMAPNAIDYSGYPDCRPEFFQKMGESLGYGSKLWTEYHVPLQIEIPIIEMSKTDIVRLAMVLEAPLELTWSCYQGGEIPCGRCDSCILRASGFRAAGYPDPAIPD</sequence>
<evidence type="ECO:0000313" key="10">
    <source>
        <dbReference type="EMBL" id="CUV03705.1"/>
    </source>
</evidence>
<keyword evidence="3" id="KW-0479">Metal-binding</keyword>
<dbReference type="GO" id="GO:0016874">
    <property type="term" value="F:ligase activity"/>
    <property type="evidence" value="ECO:0007669"/>
    <property type="project" value="UniProtKB-KW"/>
</dbReference>
<name>A0A160VDF7_9ZZZZ</name>
<evidence type="ECO:0000256" key="3">
    <source>
        <dbReference type="ARBA" id="ARBA00022723"/>
    </source>
</evidence>
<dbReference type="PANTHER" id="PTHR42914">
    <property type="entry name" value="7-CYANO-7-DEAZAGUANINE SYNTHASE"/>
    <property type="match status" value="1"/>
</dbReference>
<organism evidence="10">
    <name type="scientific">hydrothermal vent metagenome</name>
    <dbReference type="NCBI Taxonomy" id="652676"/>
    <lineage>
        <taxon>unclassified sequences</taxon>
        <taxon>metagenomes</taxon>
        <taxon>ecological metagenomes</taxon>
    </lineage>
</organism>